<dbReference type="Proteomes" id="UP000276133">
    <property type="component" value="Unassembled WGS sequence"/>
</dbReference>
<proteinExistence type="predicted"/>
<feature type="compositionally biased region" description="Basic and acidic residues" evidence="1">
    <location>
        <begin position="97"/>
        <end position="109"/>
    </location>
</feature>
<evidence type="ECO:0000313" key="3">
    <source>
        <dbReference type="Proteomes" id="UP000276133"/>
    </source>
</evidence>
<dbReference type="EMBL" id="REGN01000648">
    <property type="protein sequence ID" value="RNA40384.1"/>
    <property type="molecule type" value="Genomic_DNA"/>
</dbReference>
<name>A0A3M7SX43_BRAPC</name>
<feature type="region of interest" description="Disordered" evidence="1">
    <location>
        <begin position="63"/>
        <end position="128"/>
    </location>
</feature>
<reference evidence="2 3" key="1">
    <citation type="journal article" date="2018" name="Sci. Rep.">
        <title>Genomic signatures of local adaptation to the degree of environmental predictability in rotifers.</title>
        <authorList>
            <person name="Franch-Gras L."/>
            <person name="Hahn C."/>
            <person name="Garcia-Roger E.M."/>
            <person name="Carmona M.J."/>
            <person name="Serra M."/>
            <person name="Gomez A."/>
        </authorList>
    </citation>
    <scope>NUCLEOTIDE SEQUENCE [LARGE SCALE GENOMIC DNA]</scope>
    <source>
        <strain evidence="2">HYR1</strain>
    </source>
</reference>
<gene>
    <name evidence="2" type="ORF">BpHYR1_001096</name>
</gene>
<accession>A0A3M7SX43</accession>
<evidence type="ECO:0000256" key="1">
    <source>
        <dbReference type="SAM" id="MobiDB-lite"/>
    </source>
</evidence>
<organism evidence="2 3">
    <name type="scientific">Brachionus plicatilis</name>
    <name type="common">Marine rotifer</name>
    <name type="synonym">Brachionus muelleri</name>
    <dbReference type="NCBI Taxonomy" id="10195"/>
    <lineage>
        <taxon>Eukaryota</taxon>
        <taxon>Metazoa</taxon>
        <taxon>Spiralia</taxon>
        <taxon>Gnathifera</taxon>
        <taxon>Rotifera</taxon>
        <taxon>Eurotatoria</taxon>
        <taxon>Monogononta</taxon>
        <taxon>Pseudotrocha</taxon>
        <taxon>Ploima</taxon>
        <taxon>Brachionidae</taxon>
        <taxon>Brachionus</taxon>
    </lineage>
</organism>
<keyword evidence="3" id="KW-1185">Reference proteome</keyword>
<protein>
    <submittedName>
        <fullName evidence="2">Uncharacterized protein</fullName>
    </submittedName>
</protein>
<sequence length="128" mass="15236">MDLRYISYGPQADKISHLDARHTYVPPSRGTQPYMNQDPYKLVNINPQAEYMTRILHENNYENEEDQLDDYHGSYSDQTREKQYTSGPHNYYGGQMRNDHYGNDQEHKSRLQSQDSRMKLTYQPKNDI</sequence>
<evidence type="ECO:0000313" key="2">
    <source>
        <dbReference type="EMBL" id="RNA40384.1"/>
    </source>
</evidence>
<comment type="caution">
    <text evidence="2">The sequence shown here is derived from an EMBL/GenBank/DDBJ whole genome shotgun (WGS) entry which is preliminary data.</text>
</comment>
<dbReference type="AlphaFoldDB" id="A0A3M7SX43"/>